<evidence type="ECO:0000313" key="3">
    <source>
        <dbReference type="Proteomes" id="UP000187203"/>
    </source>
</evidence>
<feature type="region of interest" description="Disordered" evidence="1">
    <location>
        <begin position="32"/>
        <end position="52"/>
    </location>
</feature>
<dbReference type="EMBL" id="AWUE01005360">
    <property type="protein sequence ID" value="OMP13021.1"/>
    <property type="molecule type" value="Genomic_DNA"/>
</dbReference>
<name>A0A1R3L120_9ROSI</name>
<comment type="caution">
    <text evidence="2">The sequence shown here is derived from an EMBL/GenBank/DDBJ whole genome shotgun (WGS) entry which is preliminary data.</text>
</comment>
<dbReference type="Proteomes" id="UP000187203">
    <property type="component" value="Unassembled WGS sequence"/>
</dbReference>
<protein>
    <submittedName>
        <fullName evidence="2">Uncharacterized protein</fullName>
    </submittedName>
</protein>
<organism evidence="2 3">
    <name type="scientific">Corchorus olitorius</name>
    <dbReference type="NCBI Taxonomy" id="93759"/>
    <lineage>
        <taxon>Eukaryota</taxon>
        <taxon>Viridiplantae</taxon>
        <taxon>Streptophyta</taxon>
        <taxon>Embryophyta</taxon>
        <taxon>Tracheophyta</taxon>
        <taxon>Spermatophyta</taxon>
        <taxon>Magnoliopsida</taxon>
        <taxon>eudicotyledons</taxon>
        <taxon>Gunneridae</taxon>
        <taxon>Pentapetalae</taxon>
        <taxon>rosids</taxon>
        <taxon>malvids</taxon>
        <taxon>Malvales</taxon>
        <taxon>Malvaceae</taxon>
        <taxon>Grewioideae</taxon>
        <taxon>Apeibeae</taxon>
        <taxon>Corchorus</taxon>
    </lineage>
</organism>
<evidence type="ECO:0000313" key="2">
    <source>
        <dbReference type="EMBL" id="OMP13021.1"/>
    </source>
</evidence>
<feature type="compositionally biased region" description="Basic and acidic residues" evidence="1">
    <location>
        <begin position="330"/>
        <end position="346"/>
    </location>
</feature>
<accession>A0A1R3L120</accession>
<keyword evidence="3" id="KW-1185">Reference proteome</keyword>
<dbReference type="AlphaFoldDB" id="A0A1R3L120"/>
<feature type="region of interest" description="Disordered" evidence="1">
    <location>
        <begin position="327"/>
        <end position="346"/>
    </location>
</feature>
<sequence>MEQRCRTGRALARVIRIHAGRIRHRVLHRLRAGQHRGRHPDRCARRSHHAHRGARAAGRAHVLLRLCAHLVVGHRHPVCDGPGRGGGLFRRHEDHRGVVPQGPWPRHGAVHHRHVAGRGAYQCHGADDLAVVWLADRLPPAGRHHAGMCSGCLVLRHLSGDGGFNRCHLWHRGRHCQAGAGLALRPARPCAQADIDSVPGGLCRHADGLRAELHGHPVLPTGTVAGCRWIRLHARAHGTGERRMRAQFRRRWRGPDQRHLAIGQCRVTAGGGLLLRADAFVLGGAGGACRWASGGRGCAHVLAGPVAKVGSGGIGCSASRLIERVPSVQTDRRHPAGSRDEQIYSN</sequence>
<evidence type="ECO:0000256" key="1">
    <source>
        <dbReference type="SAM" id="MobiDB-lite"/>
    </source>
</evidence>
<proteinExistence type="predicted"/>
<gene>
    <name evidence="2" type="ORF">COLO4_02418</name>
</gene>
<reference evidence="3" key="1">
    <citation type="submission" date="2013-09" db="EMBL/GenBank/DDBJ databases">
        <title>Corchorus olitorius genome sequencing.</title>
        <authorList>
            <person name="Alam M."/>
            <person name="Haque M.S."/>
            <person name="Islam M.S."/>
            <person name="Emdad E.M."/>
            <person name="Islam M.M."/>
            <person name="Ahmed B."/>
            <person name="Halim A."/>
            <person name="Hossen Q.M.M."/>
            <person name="Hossain M.Z."/>
            <person name="Ahmed R."/>
            <person name="Khan M.M."/>
            <person name="Islam R."/>
            <person name="Rashid M.M."/>
            <person name="Khan S.A."/>
            <person name="Rahman M.S."/>
            <person name="Alam M."/>
            <person name="Yahiya A.S."/>
            <person name="Khan M.S."/>
            <person name="Azam M.S."/>
            <person name="Haque T."/>
            <person name="Lashkar M.Z.H."/>
            <person name="Akhand A.I."/>
            <person name="Morshed G."/>
            <person name="Roy S."/>
            <person name="Uddin K.S."/>
            <person name="Rabeya T."/>
            <person name="Hossain A.S."/>
            <person name="Chowdhury A."/>
            <person name="Snigdha A.R."/>
            <person name="Mortoza M.S."/>
            <person name="Matin S.A."/>
            <person name="Hoque S.M.E."/>
            <person name="Islam M.K."/>
            <person name="Roy D.K."/>
            <person name="Haider R."/>
            <person name="Moosa M.M."/>
            <person name="Elias S.M."/>
            <person name="Hasan A.M."/>
            <person name="Jahan S."/>
            <person name="Shafiuddin M."/>
            <person name="Mahmood N."/>
            <person name="Shommy N.S."/>
        </authorList>
    </citation>
    <scope>NUCLEOTIDE SEQUENCE [LARGE SCALE GENOMIC DNA]</scope>
    <source>
        <strain evidence="3">cv. O-4</strain>
    </source>
</reference>